<dbReference type="InterPro" id="IPR002347">
    <property type="entry name" value="SDR_fam"/>
</dbReference>
<evidence type="ECO:0000313" key="3">
    <source>
        <dbReference type="EMBL" id="CAE4583724.1"/>
    </source>
</evidence>
<dbReference type="PRINTS" id="PR00081">
    <property type="entry name" value="GDHRDH"/>
</dbReference>
<accession>A0A7S4VH56</accession>
<dbReference type="Pfam" id="PF00106">
    <property type="entry name" value="adh_short"/>
    <property type="match status" value="1"/>
</dbReference>
<evidence type="ECO:0008006" key="4">
    <source>
        <dbReference type="Google" id="ProtNLM"/>
    </source>
</evidence>
<dbReference type="AlphaFoldDB" id="A0A7S4VH56"/>
<dbReference type="InterPro" id="IPR036291">
    <property type="entry name" value="NAD(P)-bd_dom_sf"/>
</dbReference>
<dbReference type="Gene3D" id="3.40.50.720">
    <property type="entry name" value="NAD(P)-binding Rossmann-like Domain"/>
    <property type="match status" value="1"/>
</dbReference>
<gene>
    <name evidence="3" type="ORF">DBRI00130_LOCUS2862</name>
</gene>
<keyword evidence="2" id="KW-0560">Oxidoreductase</keyword>
<evidence type="ECO:0000256" key="1">
    <source>
        <dbReference type="ARBA" id="ARBA00006484"/>
    </source>
</evidence>
<name>A0A7S4VH56_9STRA</name>
<dbReference type="SUPFAM" id="SSF51735">
    <property type="entry name" value="NAD(P)-binding Rossmann-fold domains"/>
    <property type="match status" value="1"/>
</dbReference>
<sequence length="321" mass="35006">MQRPSQYYNDFVKNLPSLEGKTIAITGCSRGLGHVTAMAVVKKGGRAILLNRKASSKSPEWYHQLQNEATGPKPINIECDLLSFESVRQACQRVREETQDTGIDVLCCNAGIMLQPNKASVDGYDVTASTNMLSHFLLTKELFGQLEHASKNNGLARIVIMSSASGYGGPALDPTFFQRRGGNLGESTQASYARYHQTKLANLAFCSALKDRLESSNNNRIQAVACTPGVCGTDMFVHATTVMNGRPAPRSMVPSVEDGSLAQLKCIFDPTVQSGDLWGPGRDGKLEKTMMQPPQILVDEKTKKQIWQVCEDAVGAFEIQS</sequence>
<dbReference type="GO" id="GO:0016491">
    <property type="term" value="F:oxidoreductase activity"/>
    <property type="evidence" value="ECO:0007669"/>
    <property type="project" value="UniProtKB-KW"/>
</dbReference>
<evidence type="ECO:0000256" key="2">
    <source>
        <dbReference type="ARBA" id="ARBA00023002"/>
    </source>
</evidence>
<comment type="similarity">
    <text evidence="1">Belongs to the short-chain dehydrogenases/reductases (SDR) family.</text>
</comment>
<organism evidence="3">
    <name type="scientific">Ditylum brightwellii</name>
    <dbReference type="NCBI Taxonomy" id="49249"/>
    <lineage>
        <taxon>Eukaryota</taxon>
        <taxon>Sar</taxon>
        <taxon>Stramenopiles</taxon>
        <taxon>Ochrophyta</taxon>
        <taxon>Bacillariophyta</taxon>
        <taxon>Mediophyceae</taxon>
        <taxon>Lithodesmiophycidae</taxon>
        <taxon>Lithodesmiales</taxon>
        <taxon>Lithodesmiaceae</taxon>
        <taxon>Ditylum</taxon>
    </lineage>
</organism>
<protein>
    <recommendedName>
        <fullName evidence="4">Protochlorophyllide reductase</fullName>
    </recommendedName>
</protein>
<dbReference type="PANTHER" id="PTHR24320:SF148">
    <property type="entry name" value="NAD(P)-BINDING ROSSMANN-FOLD SUPERFAMILY PROTEIN"/>
    <property type="match status" value="1"/>
</dbReference>
<proteinExistence type="inferred from homology"/>
<dbReference type="PANTHER" id="PTHR24320">
    <property type="entry name" value="RETINOL DEHYDROGENASE"/>
    <property type="match status" value="1"/>
</dbReference>
<reference evidence="3" key="1">
    <citation type="submission" date="2021-01" db="EMBL/GenBank/DDBJ databases">
        <authorList>
            <person name="Corre E."/>
            <person name="Pelletier E."/>
            <person name="Niang G."/>
            <person name="Scheremetjew M."/>
            <person name="Finn R."/>
            <person name="Kale V."/>
            <person name="Holt S."/>
            <person name="Cochrane G."/>
            <person name="Meng A."/>
            <person name="Brown T."/>
            <person name="Cohen L."/>
        </authorList>
    </citation>
    <scope>NUCLEOTIDE SEQUENCE</scope>
    <source>
        <strain evidence="3">GSO104</strain>
    </source>
</reference>
<dbReference type="EMBL" id="HBNS01003529">
    <property type="protein sequence ID" value="CAE4583724.1"/>
    <property type="molecule type" value="Transcribed_RNA"/>
</dbReference>